<reference evidence="2" key="4">
    <citation type="journal article" date="2001" name="Nature">
        <title>Functional annotation of a full-length mouse cDNA collection.</title>
        <authorList>
            <consortium name="The RIKEN Genome Exploration Research Group Phase II Team and the FANTOM Consortium"/>
        </authorList>
    </citation>
    <scope>NUCLEOTIDE SEQUENCE</scope>
    <source>
        <strain evidence="2">NOD</strain>
        <tissue evidence="2">Activated spleen</tissue>
    </source>
</reference>
<dbReference type="EMBL" id="AK156149">
    <property type="protein sequence ID" value="BAE33604.1"/>
    <property type="molecule type" value="mRNA"/>
</dbReference>
<reference evidence="2" key="7">
    <citation type="journal article" date="2005" name="Science">
        <title>The Transcriptional Landscape of the Mammalian Genome.</title>
        <authorList>
            <consortium name="The FANTOM Consortium"/>
            <consortium name="Riken Genome Exploration Research Group and Genome Science Group (Genome Network Project Core Group)"/>
        </authorList>
    </citation>
    <scope>NUCLEOTIDE SEQUENCE</scope>
    <source>
        <strain evidence="2">NOD</strain>
        <tissue evidence="2">Activated spleen</tissue>
    </source>
</reference>
<reference evidence="2" key="2">
    <citation type="journal article" date="2000" name="Genome Res.">
        <title>Normalization and subtraction of cap-trapper-selected cDNAs to prepare full-length cDNA libraries for rapid discovery of new genes.</title>
        <authorList>
            <person name="Carninci P."/>
            <person name="Shibata Y."/>
            <person name="Hayatsu N."/>
            <person name="Sugahara Y."/>
            <person name="Shibata K."/>
            <person name="Itoh M."/>
            <person name="Konno H."/>
            <person name="Okazaki Y."/>
            <person name="Muramatsu M."/>
            <person name="Hayashizaki Y."/>
        </authorList>
    </citation>
    <scope>NUCLEOTIDE SEQUENCE</scope>
    <source>
        <strain evidence="2">NOD</strain>
        <tissue evidence="2">Activated spleen</tissue>
    </source>
</reference>
<organism evidence="2">
    <name type="scientific">Mus musculus</name>
    <name type="common">Mouse</name>
    <dbReference type="NCBI Taxonomy" id="10090"/>
    <lineage>
        <taxon>Eukaryota</taxon>
        <taxon>Metazoa</taxon>
        <taxon>Chordata</taxon>
        <taxon>Craniata</taxon>
        <taxon>Vertebrata</taxon>
        <taxon>Euteleostomi</taxon>
        <taxon>Mammalia</taxon>
        <taxon>Eutheria</taxon>
        <taxon>Euarchontoglires</taxon>
        <taxon>Glires</taxon>
        <taxon>Rodentia</taxon>
        <taxon>Myomorpha</taxon>
        <taxon>Muroidea</taxon>
        <taxon>Muridae</taxon>
        <taxon>Murinae</taxon>
        <taxon>Mus</taxon>
        <taxon>Mus</taxon>
    </lineage>
</organism>
<feature type="region of interest" description="Disordered" evidence="1">
    <location>
        <begin position="1"/>
        <end position="21"/>
    </location>
</feature>
<name>Q3U196_MOUSE</name>
<dbReference type="AlphaFoldDB" id="Q3U196"/>
<reference evidence="2" key="6">
    <citation type="submission" date="2004-03" db="EMBL/GenBank/DDBJ databases">
        <authorList>
            <person name="Arakawa T."/>
            <person name="Carninci P."/>
            <person name="Fukuda S."/>
            <person name="Hashizume W."/>
            <person name="Hayashida K."/>
            <person name="Hori F."/>
            <person name="Iida J."/>
            <person name="Imamura K."/>
            <person name="Imotani K."/>
            <person name="Itoh M."/>
            <person name="Kanagawa S."/>
            <person name="Kawai J."/>
            <person name="Kojima M."/>
            <person name="Konno H."/>
            <person name="Murata M."/>
            <person name="Nakamura M."/>
            <person name="Ninomiya N."/>
            <person name="Nishiyori H."/>
            <person name="Nomura K."/>
            <person name="Ohno M."/>
            <person name="Sakazume N."/>
            <person name="Sano H."/>
            <person name="Sasaki D."/>
            <person name="Shibata K."/>
            <person name="Shiraki T."/>
            <person name="Tagami M."/>
            <person name="Tagami Y."/>
            <person name="Waki K."/>
            <person name="Watahiki A."/>
            <person name="Muramatsu M."/>
            <person name="Hayashizaki Y."/>
        </authorList>
    </citation>
    <scope>NUCLEOTIDE SEQUENCE</scope>
    <source>
        <strain evidence="2">NOD</strain>
        <tissue evidence="2">Activated spleen</tissue>
    </source>
</reference>
<evidence type="ECO:0000313" key="2">
    <source>
        <dbReference type="EMBL" id="BAE33604.1"/>
    </source>
</evidence>
<protein>
    <submittedName>
        <fullName evidence="2">Uncharacterized protein</fullName>
    </submittedName>
</protein>
<reference evidence="2" key="8">
    <citation type="journal article" date="2005" name="Science">
        <title>Antisense Transcription in the Mammalian Transcriptome.</title>
        <authorList>
            <consortium name="RIKEN Genome Exploration Research Group and Genome Science Group (Genome Network Project Core Group) and the FANTOM Consortium"/>
        </authorList>
    </citation>
    <scope>NUCLEOTIDE SEQUENCE</scope>
    <source>
        <strain evidence="2">NOD</strain>
        <tissue evidence="2">Activated spleen</tissue>
    </source>
</reference>
<evidence type="ECO:0000256" key="1">
    <source>
        <dbReference type="SAM" id="MobiDB-lite"/>
    </source>
</evidence>
<reference evidence="2" key="1">
    <citation type="journal article" date="1999" name="Methods Enzymol.">
        <title>High-efficiency full-length cDNA cloning.</title>
        <authorList>
            <person name="Carninci P."/>
            <person name="Hayashizaki Y."/>
        </authorList>
    </citation>
    <scope>NUCLEOTIDE SEQUENCE</scope>
    <source>
        <strain evidence="2">NOD</strain>
        <tissue evidence="2">Activated spleen</tissue>
    </source>
</reference>
<accession>Q3U196</accession>
<reference evidence="2" key="5">
    <citation type="journal article" date="2002" name="Nature">
        <title>Analysis of the mouse transcriptome based on functional annotation of 60,770 full-length cDNAs.</title>
        <authorList>
            <consortium name="The FANTOM Consortium and the RIKEN Genome Exploration Research Group Phase I and II Team"/>
        </authorList>
    </citation>
    <scope>NUCLEOTIDE SEQUENCE</scope>
    <source>
        <strain evidence="2">NOD</strain>
        <tissue evidence="2">Activated spleen</tissue>
    </source>
</reference>
<proteinExistence type="evidence at transcript level"/>
<reference evidence="2" key="3">
    <citation type="journal article" date="2000" name="Genome Res.">
        <title>RIKEN integrated sequence analysis (RISA) system--384-format sequencing pipeline with 384 multicapillary sequencer.</title>
        <authorList>
            <person name="Shibata K."/>
            <person name="Itoh M."/>
            <person name="Aizawa K."/>
            <person name="Nagaoka S."/>
            <person name="Sasaki N."/>
            <person name="Carninci P."/>
            <person name="Konno H."/>
            <person name="Akiyama J."/>
            <person name="Nishi K."/>
            <person name="Kitsunai T."/>
            <person name="Tashiro H."/>
            <person name="Itoh M."/>
            <person name="Sumi N."/>
            <person name="Ishii Y."/>
            <person name="Nakamura S."/>
            <person name="Hazama M."/>
            <person name="Nishine T."/>
            <person name="Harada A."/>
            <person name="Yamamoto R."/>
            <person name="Matsumoto H."/>
            <person name="Sakaguchi S."/>
            <person name="Ikegami T."/>
            <person name="Kashiwagi K."/>
            <person name="Fujiwake S."/>
            <person name="Inoue K."/>
            <person name="Togawa Y."/>
            <person name="Izawa M."/>
            <person name="Ohara E."/>
            <person name="Watahiki M."/>
            <person name="Yoneda Y."/>
            <person name="Ishikawa T."/>
            <person name="Ozawa K."/>
            <person name="Tanaka T."/>
            <person name="Matsuura S."/>
            <person name="Kawai J."/>
            <person name="Okazaki Y."/>
            <person name="Muramatsu M."/>
            <person name="Inoue Y."/>
            <person name="Kira A."/>
            <person name="Hayashizaki Y."/>
        </authorList>
    </citation>
    <scope>NUCLEOTIDE SEQUENCE</scope>
    <source>
        <strain evidence="2">NOD</strain>
        <tissue evidence="2">Activated spleen</tissue>
    </source>
</reference>
<sequence length="80" mass="8658">MGTVMSDSWKNGKPSPTPKKPRLLGQLCVLILSLCRTLCNKHAELPGCYSFPIQDPRPPNPSFSVPPSVAMNFSAQALCS</sequence>